<proteinExistence type="predicted"/>
<accession>A0A1K1R2Q5</accession>
<keyword evidence="2" id="KW-1185">Reference proteome</keyword>
<reference evidence="1 2" key="1">
    <citation type="submission" date="2016-11" db="EMBL/GenBank/DDBJ databases">
        <authorList>
            <person name="Jaros S."/>
            <person name="Januszkiewicz K."/>
            <person name="Wedrychowicz H."/>
        </authorList>
    </citation>
    <scope>NUCLEOTIDE SEQUENCE [LARGE SCALE GENOMIC DNA]</scope>
    <source>
        <strain evidence="1 2">CGMCC 1.12145</strain>
    </source>
</reference>
<dbReference type="Proteomes" id="UP000182248">
    <property type="component" value="Unassembled WGS sequence"/>
</dbReference>
<name>A0A1K1R2Q5_9FLAO</name>
<organism evidence="1 2">
    <name type="scientific">Sinomicrobium oceani</name>
    <dbReference type="NCBI Taxonomy" id="1150368"/>
    <lineage>
        <taxon>Bacteria</taxon>
        <taxon>Pseudomonadati</taxon>
        <taxon>Bacteroidota</taxon>
        <taxon>Flavobacteriia</taxon>
        <taxon>Flavobacteriales</taxon>
        <taxon>Flavobacteriaceae</taxon>
        <taxon>Sinomicrobium</taxon>
    </lineage>
</organism>
<evidence type="ECO:0000313" key="2">
    <source>
        <dbReference type="Proteomes" id="UP000182248"/>
    </source>
</evidence>
<dbReference type="RefSeq" id="WP_072318293.1">
    <property type="nucleotide sequence ID" value="NZ_FPJE01000018.1"/>
</dbReference>
<dbReference type="EMBL" id="FPJE01000018">
    <property type="protein sequence ID" value="SFW66220.1"/>
    <property type="molecule type" value="Genomic_DNA"/>
</dbReference>
<protein>
    <submittedName>
        <fullName evidence="1">Uncharacterized protein</fullName>
    </submittedName>
</protein>
<dbReference type="OrthoDB" id="1122873at2"/>
<dbReference type="STRING" id="1150368.SAMN02927921_03097"/>
<sequence>MSIAKYFLRLQYIDFLIRMKATGDQGTLARKIHLSKSGLANVLKDMKGMGFPIKYDKNRQTYLYTREGKMVKELFVENKITAKAILTTTELKKIDLSDVKNLCFDEIKVFRPCEKNIKD</sequence>
<dbReference type="AlphaFoldDB" id="A0A1K1R2Q5"/>
<gene>
    <name evidence="1" type="ORF">SAMN02927921_03097</name>
</gene>
<evidence type="ECO:0000313" key="1">
    <source>
        <dbReference type="EMBL" id="SFW66220.1"/>
    </source>
</evidence>